<protein>
    <recommendedName>
        <fullName evidence="1">Histone H2A C-terminal domain-containing protein</fullName>
    </recommendedName>
</protein>
<dbReference type="GO" id="GO:0003677">
    <property type="term" value="F:DNA binding"/>
    <property type="evidence" value="ECO:0007669"/>
    <property type="project" value="InterPro"/>
</dbReference>
<dbReference type="GO" id="GO:0000786">
    <property type="term" value="C:nucleosome"/>
    <property type="evidence" value="ECO:0007669"/>
    <property type="project" value="InterPro"/>
</dbReference>
<name>A0AAN9M043_PHACN</name>
<dbReference type="SUPFAM" id="SSF47113">
    <property type="entry name" value="Histone-fold"/>
    <property type="match status" value="1"/>
</dbReference>
<dbReference type="GO" id="GO:0046982">
    <property type="term" value="F:protein heterodimerization activity"/>
    <property type="evidence" value="ECO:0007669"/>
    <property type="project" value="InterPro"/>
</dbReference>
<dbReference type="Pfam" id="PF16211">
    <property type="entry name" value="Histone_H2A_C"/>
    <property type="match status" value="1"/>
</dbReference>
<dbReference type="InterPro" id="IPR002119">
    <property type="entry name" value="Histone_H2A"/>
</dbReference>
<dbReference type="AlphaFoldDB" id="A0AAN9M043"/>
<reference evidence="2 3" key="1">
    <citation type="submission" date="2024-01" db="EMBL/GenBank/DDBJ databases">
        <title>The genomes of 5 underutilized Papilionoideae crops provide insights into root nodulation and disease resistanc.</title>
        <authorList>
            <person name="Jiang F."/>
        </authorList>
    </citation>
    <scope>NUCLEOTIDE SEQUENCE [LARGE SCALE GENOMIC DNA]</scope>
    <source>
        <strain evidence="2">JINMINGXINNONG_FW02</strain>
        <tissue evidence="2">Leaves</tissue>
    </source>
</reference>
<comment type="caution">
    <text evidence="2">The sequence shown here is derived from an EMBL/GenBank/DDBJ whole genome shotgun (WGS) entry which is preliminary data.</text>
</comment>
<dbReference type="Gene3D" id="1.10.20.10">
    <property type="entry name" value="Histone, subunit A"/>
    <property type="match status" value="1"/>
</dbReference>
<evidence type="ECO:0000313" key="3">
    <source>
        <dbReference type="Proteomes" id="UP001374584"/>
    </source>
</evidence>
<evidence type="ECO:0000313" key="2">
    <source>
        <dbReference type="EMBL" id="KAK7342818.1"/>
    </source>
</evidence>
<dbReference type="PRINTS" id="PR00620">
    <property type="entry name" value="HISTONEH2A"/>
</dbReference>
<gene>
    <name evidence="2" type="ORF">VNO80_25774</name>
</gene>
<dbReference type="InterPro" id="IPR009072">
    <property type="entry name" value="Histone-fold"/>
</dbReference>
<accession>A0AAN9M043</accession>
<dbReference type="InterPro" id="IPR032454">
    <property type="entry name" value="Histone_H2A_C"/>
</dbReference>
<dbReference type="Proteomes" id="UP001374584">
    <property type="component" value="Unassembled WGS sequence"/>
</dbReference>
<evidence type="ECO:0000259" key="1">
    <source>
        <dbReference type="Pfam" id="PF16211"/>
    </source>
</evidence>
<feature type="domain" description="Histone H2A C-terminal" evidence="1">
    <location>
        <begin position="9"/>
        <end position="41"/>
    </location>
</feature>
<dbReference type="EMBL" id="JAYMYR010000009">
    <property type="protein sequence ID" value="KAK7342818.1"/>
    <property type="molecule type" value="Genomic_DNA"/>
</dbReference>
<dbReference type="GO" id="GO:0030527">
    <property type="term" value="F:structural constituent of chromatin"/>
    <property type="evidence" value="ECO:0007669"/>
    <property type="project" value="InterPro"/>
</dbReference>
<organism evidence="2 3">
    <name type="scientific">Phaseolus coccineus</name>
    <name type="common">Scarlet runner bean</name>
    <name type="synonym">Phaseolus multiflorus</name>
    <dbReference type="NCBI Taxonomy" id="3886"/>
    <lineage>
        <taxon>Eukaryota</taxon>
        <taxon>Viridiplantae</taxon>
        <taxon>Streptophyta</taxon>
        <taxon>Embryophyta</taxon>
        <taxon>Tracheophyta</taxon>
        <taxon>Spermatophyta</taxon>
        <taxon>Magnoliopsida</taxon>
        <taxon>eudicotyledons</taxon>
        <taxon>Gunneridae</taxon>
        <taxon>Pentapetalae</taxon>
        <taxon>rosids</taxon>
        <taxon>fabids</taxon>
        <taxon>Fabales</taxon>
        <taxon>Fabaceae</taxon>
        <taxon>Papilionoideae</taxon>
        <taxon>50 kb inversion clade</taxon>
        <taxon>NPAAA clade</taxon>
        <taxon>indigoferoid/millettioid clade</taxon>
        <taxon>Phaseoleae</taxon>
        <taxon>Phaseolus</taxon>
    </lineage>
</organism>
<sequence length="99" mass="10994">MAVRNDEKLGKLLSDVTIAHGGILPNINLVLLSKKIDKASKEPKSLFIYRNLLFSPKKKSICIREQMLKVQVVDGVESTVDGGGDEETPFEASLKWKKP</sequence>
<keyword evidence="3" id="KW-1185">Reference proteome</keyword>
<proteinExistence type="predicted"/>